<dbReference type="InterPro" id="IPR028098">
    <property type="entry name" value="Glyco_trans_4-like_N"/>
</dbReference>
<gene>
    <name evidence="4" type="ORF">ACFOSV_12165</name>
</gene>
<comment type="caution">
    <text evidence="4">The sequence shown here is derived from an EMBL/GenBank/DDBJ whole genome shotgun (WGS) entry which is preliminary data.</text>
</comment>
<proteinExistence type="predicted"/>
<dbReference type="Gene3D" id="3.40.50.2000">
    <property type="entry name" value="Glycogen Phosphorylase B"/>
    <property type="match status" value="2"/>
</dbReference>
<dbReference type="InterPro" id="IPR001296">
    <property type="entry name" value="Glyco_trans_1"/>
</dbReference>
<dbReference type="Pfam" id="PF00534">
    <property type="entry name" value="Glycos_transf_1"/>
    <property type="match status" value="1"/>
</dbReference>
<dbReference type="PANTHER" id="PTHR46401:SF2">
    <property type="entry name" value="GLYCOSYLTRANSFERASE WBBK-RELATED"/>
    <property type="match status" value="1"/>
</dbReference>
<evidence type="ECO:0000313" key="5">
    <source>
        <dbReference type="Proteomes" id="UP001595805"/>
    </source>
</evidence>
<dbReference type="Proteomes" id="UP001595805">
    <property type="component" value="Unassembled WGS sequence"/>
</dbReference>
<dbReference type="EMBL" id="JBHRZS010000007">
    <property type="protein sequence ID" value="MFC3880941.1"/>
    <property type="molecule type" value="Genomic_DNA"/>
</dbReference>
<dbReference type="CDD" id="cd03809">
    <property type="entry name" value="GT4_MtfB-like"/>
    <property type="match status" value="1"/>
</dbReference>
<organism evidence="4 5">
    <name type="scientific">Algoriphagus namhaensis</name>
    <dbReference type="NCBI Taxonomy" id="915353"/>
    <lineage>
        <taxon>Bacteria</taxon>
        <taxon>Pseudomonadati</taxon>
        <taxon>Bacteroidota</taxon>
        <taxon>Cytophagia</taxon>
        <taxon>Cytophagales</taxon>
        <taxon>Cyclobacteriaceae</taxon>
        <taxon>Algoriphagus</taxon>
    </lineage>
</organism>
<evidence type="ECO:0000259" key="3">
    <source>
        <dbReference type="Pfam" id="PF13439"/>
    </source>
</evidence>
<evidence type="ECO:0000259" key="2">
    <source>
        <dbReference type="Pfam" id="PF00534"/>
    </source>
</evidence>
<accession>A0ABV8AVI0</accession>
<dbReference type="Pfam" id="PF13439">
    <property type="entry name" value="Glyco_transf_4"/>
    <property type="match status" value="1"/>
</dbReference>
<feature type="domain" description="Glycosyl transferase family 1" evidence="2">
    <location>
        <begin position="187"/>
        <end position="341"/>
    </location>
</feature>
<sequence>MKIAFDNQIFTKQSYGGISRIFANTAVELEQLGVGVRIIGGFHINNYLKELPKSITSGKYIESYPKRSLRVFNQLNKAWSSLEANKFKPDIIHETYFSFDSPIKKKKPVVVSVYDMIQEIFPQLFPEYELTTPEKKASLERADHIISISEHTKNDLVNLFGIQPDKISVVHLAADTLSQATANDYKEPERPFFLYVGGRRGYKNFKSLLRAFASSELLVKDFDIIAFGGMPFEKEEVELFHELGLNENKVRHESGADSYLAFLYSKAFAFIYPSLYEGFGIPPLEAMVNHCPVISSNTSSMPEVIGDAALFFDPREKEEMKNQMERLVLDSKLRQDLIKKGLSRSENFSWKKTAMETNKVYQKVLAS</sequence>
<protein>
    <submittedName>
        <fullName evidence="4">Glycosyltransferase family 4 protein</fullName>
    </submittedName>
</protein>
<dbReference type="RefSeq" id="WP_377906286.1">
    <property type="nucleotide sequence ID" value="NZ_JBHRZS010000007.1"/>
</dbReference>
<keyword evidence="1" id="KW-0808">Transferase</keyword>
<dbReference type="SUPFAM" id="SSF53756">
    <property type="entry name" value="UDP-Glycosyltransferase/glycogen phosphorylase"/>
    <property type="match status" value="1"/>
</dbReference>
<feature type="domain" description="Glycosyltransferase subfamily 4-like N-terminal" evidence="3">
    <location>
        <begin position="15"/>
        <end position="176"/>
    </location>
</feature>
<evidence type="ECO:0000256" key="1">
    <source>
        <dbReference type="ARBA" id="ARBA00022679"/>
    </source>
</evidence>
<keyword evidence="5" id="KW-1185">Reference proteome</keyword>
<dbReference type="PANTHER" id="PTHR46401">
    <property type="entry name" value="GLYCOSYLTRANSFERASE WBBK-RELATED"/>
    <property type="match status" value="1"/>
</dbReference>
<evidence type="ECO:0000313" key="4">
    <source>
        <dbReference type="EMBL" id="MFC3880941.1"/>
    </source>
</evidence>
<name>A0ABV8AVI0_9BACT</name>
<reference evidence="5" key="1">
    <citation type="journal article" date="2019" name="Int. J. Syst. Evol. Microbiol.">
        <title>The Global Catalogue of Microorganisms (GCM) 10K type strain sequencing project: providing services to taxonomists for standard genome sequencing and annotation.</title>
        <authorList>
            <consortium name="The Broad Institute Genomics Platform"/>
            <consortium name="The Broad Institute Genome Sequencing Center for Infectious Disease"/>
            <person name="Wu L."/>
            <person name="Ma J."/>
        </authorList>
    </citation>
    <scope>NUCLEOTIDE SEQUENCE [LARGE SCALE GENOMIC DNA]</scope>
    <source>
        <strain evidence="5">CCUG 60523</strain>
    </source>
</reference>